<keyword evidence="4 8" id="KW-1133">Transmembrane helix</keyword>
<comment type="subcellular location">
    <subcellularLocation>
        <location evidence="8">Cell membrane</location>
        <topology evidence="8">Multi-pass membrane protein</topology>
    </subcellularLocation>
</comment>
<organism evidence="9 10">
    <name type="scientific">Candidatus Lokiarchaeum ossiferum</name>
    <dbReference type="NCBI Taxonomy" id="2951803"/>
    <lineage>
        <taxon>Archaea</taxon>
        <taxon>Promethearchaeati</taxon>
        <taxon>Promethearchaeota</taxon>
        <taxon>Promethearchaeia</taxon>
        <taxon>Promethearchaeales</taxon>
        <taxon>Promethearchaeaceae</taxon>
        <taxon>Candidatus Lokiarchaeum</taxon>
    </lineage>
</organism>
<evidence type="ECO:0000256" key="8">
    <source>
        <dbReference type="HAMAP-Rule" id="MF_01521"/>
    </source>
</evidence>
<protein>
    <recommendedName>
        <fullName evidence="8">Putative manganese efflux pump MntP</fullName>
    </recommendedName>
</protein>
<dbReference type="PANTHER" id="PTHR35529:SF1">
    <property type="entry name" value="MANGANESE EFFLUX PUMP MNTP-RELATED"/>
    <property type="match status" value="1"/>
</dbReference>
<name>A0ABY6HPB1_9ARCH</name>
<feature type="transmembrane region" description="Helical" evidence="8">
    <location>
        <begin position="151"/>
        <end position="172"/>
    </location>
</feature>
<evidence type="ECO:0000256" key="3">
    <source>
        <dbReference type="ARBA" id="ARBA00022692"/>
    </source>
</evidence>
<proteinExistence type="inferred from homology"/>
<feature type="transmembrane region" description="Helical" evidence="8">
    <location>
        <begin position="12"/>
        <end position="34"/>
    </location>
</feature>
<comment type="function">
    <text evidence="8">Probably functions as a manganese efflux pump.</text>
</comment>
<keyword evidence="6 8" id="KW-0472">Membrane</keyword>
<gene>
    <name evidence="8" type="primary">mntP</name>
    <name evidence="9" type="ORF">NEF87_001645</name>
</gene>
<reference evidence="9" key="1">
    <citation type="submission" date="2022-09" db="EMBL/GenBank/DDBJ databases">
        <title>Actin cytoskeleton and complex cell architecture in an #Asgard archaeon.</title>
        <authorList>
            <person name="Ponce Toledo R.I."/>
            <person name="Schleper C."/>
            <person name="Rodrigues Oliveira T."/>
            <person name="Wollweber F."/>
            <person name="Xu J."/>
            <person name="Rittmann S."/>
            <person name="Klingl A."/>
            <person name="Pilhofer M."/>
        </authorList>
    </citation>
    <scope>NUCLEOTIDE SEQUENCE</scope>
    <source>
        <strain evidence="9">B-35</strain>
    </source>
</reference>
<keyword evidence="5 8" id="KW-0406">Ion transport</keyword>
<keyword evidence="1 8" id="KW-0813">Transport</keyword>
<keyword evidence="2 8" id="KW-1003">Cell membrane</keyword>
<dbReference type="HAMAP" id="MF_01521">
    <property type="entry name" value="MntP_pump"/>
    <property type="match status" value="1"/>
</dbReference>
<evidence type="ECO:0000256" key="5">
    <source>
        <dbReference type="ARBA" id="ARBA00023065"/>
    </source>
</evidence>
<feature type="transmembrane region" description="Helical" evidence="8">
    <location>
        <begin position="55"/>
        <end position="77"/>
    </location>
</feature>
<feature type="transmembrane region" description="Helical" evidence="8">
    <location>
        <begin position="83"/>
        <end position="100"/>
    </location>
</feature>
<evidence type="ECO:0000313" key="9">
    <source>
        <dbReference type="EMBL" id="UYP45360.1"/>
    </source>
</evidence>
<evidence type="ECO:0000256" key="7">
    <source>
        <dbReference type="ARBA" id="ARBA00023211"/>
    </source>
</evidence>
<keyword evidence="10" id="KW-1185">Reference proteome</keyword>
<accession>A0ABY6HPB1</accession>
<dbReference type="PANTHER" id="PTHR35529">
    <property type="entry name" value="MANGANESE EFFLUX PUMP MNTP-RELATED"/>
    <property type="match status" value="1"/>
</dbReference>
<dbReference type="InterPro" id="IPR022929">
    <property type="entry name" value="Put_MntP"/>
</dbReference>
<sequence length="207" mass="22347">MEKFIGNLLIPYLVIMITFTTIISMLMLGIGLSMDSLALSVSCGLQATENKKQMALKVGFIFAFVQASTPLLGYFLGSFFAEQIAFIDHWIAFGLLGFIGGHMLKEGIVHNNGGECEEKDLTLLVLFTMGIATSIDALAAGISLIATDLPILWTIIIIFGATLGFSLFGYSFGNKLGTLFQSRAEIFGGIVLIGLGIKILIEHLLLM</sequence>
<feature type="transmembrane region" description="Helical" evidence="8">
    <location>
        <begin position="121"/>
        <end position="145"/>
    </location>
</feature>
<evidence type="ECO:0000256" key="1">
    <source>
        <dbReference type="ARBA" id="ARBA00022448"/>
    </source>
</evidence>
<dbReference type="Proteomes" id="UP001208689">
    <property type="component" value="Chromosome"/>
</dbReference>
<evidence type="ECO:0000313" key="10">
    <source>
        <dbReference type="Proteomes" id="UP001208689"/>
    </source>
</evidence>
<evidence type="ECO:0000256" key="6">
    <source>
        <dbReference type="ARBA" id="ARBA00023136"/>
    </source>
</evidence>
<keyword evidence="3 8" id="KW-0812">Transmembrane</keyword>
<dbReference type="EMBL" id="CP104013">
    <property type="protein sequence ID" value="UYP45360.1"/>
    <property type="molecule type" value="Genomic_DNA"/>
</dbReference>
<keyword evidence="7 8" id="KW-0464">Manganese</keyword>
<comment type="similarity">
    <text evidence="8">Belongs to the MntP (TC 9.B.29) family.</text>
</comment>
<feature type="transmembrane region" description="Helical" evidence="8">
    <location>
        <begin position="184"/>
        <end position="201"/>
    </location>
</feature>
<evidence type="ECO:0000256" key="2">
    <source>
        <dbReference type="ARBA" id="ARBA00022475"/>
    </source>
</evidence>
<dbReference type="Pfam" id="PF02659">
    <property type="entry name" value="Mntp"/>
    <property type="match status" value="1"/>
</dbReference>
<dbReference type="InterPro" id="IPR003810">
    <property type="entry name" value="Mntp/YtaF"/>
</dbReference>
<evidence type="ECO:0000256" key="4">
    <source>
        <dbReference type="ARBA" id="ARBA00022989"/>
    </source>
</evidence>